<organism evidence="5 6">
    <name type="scientific">Bemisia tabaci</name>
    <name type="common">Sweetpotato whitefly</name>
    <name type="synonym">Aleurodes tabaci</name>
    <dbReference type="NCBI Taxonomy" id="7038"/>
    <lineage>
        <taxon>Eukaryota</taxon>
        <taxon>Metazoa</taxon>
        <taxon>Ecdysozoa</taxon>
        <taxon>Arthropoda</taxon>
        <taxon>Hexapoda</taxon>
        <taxon>Insecta</taxon>
        <taxon>Pterygota</taxon>
        <taxon>Neoptera</taxon>
        <taxon>Paraneoptera</taxon>
        <taxon>Hemiptera</taxon>
        <taxon>Sternorrhyncha</taxon>
        <taxon>Aleyrodoidea</taxon>
        <taxon>Aleyrodidae</taxon>
        <taxon>Aleyrodinae</taxon>
        <taxon>Bemisia</taxon>
    </lineage>
</organism>
<dbReference type="InterPro" id="IPR000235">
    <property type="entry name" value="Ribosomal_uS7"/>
</dbReference>
<dbReference type="InterPro" id="IPR036823">
    <property type="entry name" value="Ribosomal_uS7_dom_sf"/>
</dbReference>
<keyword evidence="2" id="KW-0689">Ribosomal protein</keyword>
<dbReference type="SUPFAM" id="SSF47973">
    <property type="entry name" value="Ribosomal protein S7"/>
    <property type="match status" value="1"/>
</dbReference>
<dbReference type="KEGG" id="btab:109031199"/>
<dbReference type="PANTHER" id="PTHR11205">
    <property type="entry name" value="RIBOSOMAL PROTEIN S7"/>
    <property type="match status" value="1"/>
</dbReference>
<dbReference type="Proteomes" id="UP001152759">
    <property type="component" value="Chromosome 4"/>
</dbReference>
<dbReference type="CDD" id="cd14870">
    <property type="entry name" value="uS7_Mitochondria_Mammalian"/>
    <property type="match status" value="1"/>
</dbReference>
<evidence type="ECO:0000259" key="4">
    <source>
        <dbReference type="Pfam" id="PF00177"/>
    </source>
</evidence>
<keyword evidence="3" id="KW-0687">Ribonucleoprotein</keyword>
<accession>A0A9P0AB08</accession>
<evidence type="ECO:0000313" key="5">
    <source>
        <dbReference type="EMBL" id="CAH0387910.1"/>
    </source>
</evidence>
<sequence>MLNSFSNLIFKTLNPLSSAARSANVRCMSRYGPQFIDPVVDPQEQKKIRETGDLQTYLFRPIKSAPGNYTCSHYFDPEVAKFTNILMSGGRKALCRELMDKTFEQIKRNQIERFNKAETDEERNAIIFDPLIIFHKAIENTKPIMKLLKIKRGGQTYQVPYPITENEKRFRAIKWLIEAGNDKPNPIHFPQRMAIEFIDAANNKGSAVKRKTELHRQCEANRAYAHYRWA</sequence>
<dbReference type="GO" id="GO:0005840">
    <property type="term" value="C:ribosome"/>
    <property type="evidence" value="ECO:0007669"/>
    <property type="project" value="UniProtKB-KW"/>
</dbReference>
<feature type="domain" description="Small ribosomal subunit protein uS7" evidence="4">
    <location>
        <begin position="73"/>
        <end position="222"/>
    </location>
</feature>
<evidence type="ECO:0000313" key="6">
    <source>
        <dbReference type="Proteomes" id="UP001152759"/>
    </source>
</evidence>
<dbReference type="Gene3D" id="1.10.455.10">
    <property type="entry name" value="Ribosomal protein S7 domain"/>
    <property type="match status" value="1"/>
</dbReference>
<dbReference type="Pfam" id="PF00177">
    <property type="entry name" value="Ribosomal_S7"/>
    <property type="match status" value="1"/>
</dbReference>
<dbReference type="GO" id="GO:1990904">
    <property type="term" value="C:ribonucleoprotein complex"/>
    <property type="evidence" value="ECO:0007669"/>
    <property type="project" value="UniProtKB-KW"/>
</dbReference>
<comment type="similarity">
    <text evidence="1">Belongs to the universal ribosomal protein uS7 family.</text>
</comment>
<evidence type="ECO:0000256" key="3">
    <source>
        <dbReference type="ARBA" id="ARBA00023274"/>
    </source>
</evidence>
<dbReference type="InterPro" id="IPR023798">
    <property type="entry name" value="Ribosomal_uS7_dom"/>
</dbReference>
<reference evidence="5" key="1">
    <citation type="submission" date="2021-12" db="EMBL/GenBank/DDBJ databases">
        <authorList>
            <person name="King R."/>
        </authorList>
    </citation>
    <scope>NUCLEOTIDE SEQUENCE</scope>
</reference>
<protein>
    <recommendedName>
        <fullName evidence="4">Small ribosomal subunit protein uS7 domain-containing protein</fullName>
    </recommendedName>
</protein>
<name>A0A9P0AB08_BEMTA</name>
<dbReference type="GO" id="GO:0006412">
    <property type="term" value="P:translation"/>
    <property type="evidence" value="ECO:0007669"/>
    <property type="project" value="InterPro"/>
</dbReference>
<proteinExistence type="inferred from homology"/>
<gene>
    <name evidence="5" type="ORF">BEMITA_LOCUS6868</name>
</gene>
<dbReference type="AlphaFoldDB" id="A0A9P0AB08"/>
<evidence type="ECO:0000256" key="2">
    <source>
        <dbReference type="ARBA" id="ARBA00022980"/>
    </source>
</evidence>
<evidence type="ECO:0000256" key="1">
    <source>
        <dbReference type="ARBA" id="ARBA00007151"/>
    </source>
</evidence>
<dbReference type="EMBL" id="OU963865">
    <property type="protein sequence ID" value="CAH0387910.1"/>
    <property type="molecule type" value="Genomic_DNA"/>
</dbReference>
<keyword evidence="6" id="KW-1185">Reference proteome</keyword>